<dbReference type="InterPro" id="IPR000914">
    <property type="entry name" value="SBP_5_dom"/>
</dbReference>
<feature type="region of interest" description="Disordered" evidence="5">
    <location>
        <begin position="25"/>
        <end position="45"/>
    </location>
</feature>
<dbReference type="InterPro" id="IPR039424">
    <property type="entry name" value="SBP_5"/>
</dbReference>
<dbReference type="FunFam" id="3.90.76.10:FF:000001">
    <property type="entry name" value="Oligopeptide ABC transporter substrate-binding protein"/>
    <property type="match status" value="1"/>
</dbReference>
<evidence type="ECO:0000313" key="8">
    <source>
        <dbReference type="EMBL" id="OLU39284.1"/>
    </source>
</evidence>
<name>A0A1U7NFP5_9FIRM</name>
<dbReference type="GO" id="GO:0030288">
    <property type="term" value="C:outer membrane-bounded periplasmic space"/>
    <property type="evidence" value="ECO:0007669"/>
    <property type="project" value="UniProtKB-ARBA"/>
</dbReference>
<dbReference type="Gene3D" id="3.40.190.10">
    <property type="entry name" value="Periplasmic binding protein-like II"/>
    <property type="match status" value="1"/>
</dbReference>
<evidence type="ECO:0000256" key="6">
    <source>
        <dbReference type="SAM" id="SignalP"/>
    </source>
</evidence>
<dbReference type="Proteomes" id="UP000186341">
    <property type="component" value="Unassembled WGS sequence"/>
</dbReference>
<dbReference type="PANTHER" id="PTHR30290:SF10">
    <property type="entry name" value="PERIPLASMIC OLIGOPEPTIDE-BINDING PROTEIN-RELATED"/>
    <property type="match status" value="1"/>
</dbReference>
<dbReference type="Pfam" id="PF00496">
    <property type="entry name" value="SBP_bac_5"/>
    <property type="match status" value="1"/>
</dbReference>
<dbReference type="FunFam" id="3.10.105.10:FF:000001">
    <property type="entry name" value="Oligopeptide ABC transporter, oligopeptide-binding protein"/>
    <property type="match status" value="1"/>
</dbReference>
<dbReference type="OrthoDB" id="9801912at2"/>
<organism evidence="8 9">
    <name type="scientific">Ileibacterium valens</name>
    <dbReference type="NCBI Taxonomy" id="1862668"/>
    <lineage>
        <taxon>Bacteria</taxon>
        <taxon>Bacillati</taxon>
        <taxon>Bacillota</taxon>
        <taxon>Erysipelotrichia</taxon>
        <taxon>Erysipelotrichales</taxon>
        <taxon>Erysipelotrichaceae</taxon>
        <taxon>Ileibacterium</taxon>
    </lineage>
</organism>
<sequence length="557" mass="61413">MKKLFAATMSAVMTLSLTACSSSNSSSTAASDDASKAADTSETTAEGNKTVVTLAKENDVVSMDTSYATDGMSFEIIAATVQGLETVAEDGAIIPGIAESYETSNDDTTYTFKLRDANWDNGEPVTAEDFVFAWDTTVKNPEAEYAYLFGSDGACIKGADEILGGDKEATLDVKAIDDKTLEVNLTQKVPYFLFLTTFPVFYPINEAFFKEQGDNYGLTPENLLANGPYKLTEWTSGTNLKLAKNEAYWDANAIEVDEINVNIVPEASTSALDFEAGNTDFTKLNSTLVDKYKDNEAYDTFLEGYLWYLQYNMDNEILKNANIRKALSTVVDRVDLTENVLKDGSVALGGFVPMQFALGPDGKDYVETGTEYFTETGDEALTKAKEYWEAGLKELGKDSVTLRLLYEPADPSKPAAEFIQSQLQQLPGLTIEMVSQEKKNRIELQKQGDFDIVLTRWGPDYADPTTYLNLMITGNSYNYGNYSNKEYDKLMKEAAATSDQEKRWEMLHEAEAILMEDLPVVGIFQVGGASLVNPKVTGIEDHSAGVPYLYYNLKKAE</sequence>
<evidence type="ECO:0000256" key="4">
    <source>
        <dbReference type="ARBA" id="ARBA00022729"/>
    </source>
</evidence>
<evidence type="ECO:0000256" key="5">
    <source>
        <dbReference type="SAM" id="MobiDB-lite"/>
    </source>
</evidence>
<dbReference type="EMBL" id="MPJW01000138">
    <property type="protein sequence ID" value="OLU39284.1"/>
    <property type="molecule type" value="Genomic_DNA"/>
</dbReference>
<dbReference type="CDD" id="cd08504">
    <property type="entry name" value="PBP2_OppA"/>
    <property type="match status" value="1"/>
</dbReference>
<reference evidence="8 9" key="1">
    <citation type="submission" date="2016-11" db="EMBL/GenBank/DDBJ databases">
        <title>Description of two novel members of the family Erysipelotrichaceae: Ileibacterium lipovorans gen. nov., sp. nov. and Dubosiella newyorkensis, gen. nov., sp. nov.</title>
        <authorList>
            <person name="Cox L.M."/>
            <person name="Sohn J."/>
            <person name="Tyrrell K.L."/>
            <person name="Citron D.M."/>
            <person name="Lawson P.A."/>
            <person name="Patel N.B."/>
            <person name="Iizumi T."/>
            <person name="Perez-Perez G.I."/>
            <person name="Goldstein E.J."/>
            <person name="Blaser M.J."/>
        </authorList>
    </citation>
    <scope>NUCLEOTIDE SEQUENCE [LARGE SCALE GENOMIC DNA]</scope>
    <source>
        <strain evidence="8 9">NYU-BL-A3</strain>
    </source>
</reference>
<dbReference type="GO" id="GO:0043190">
    <property type="term" value="C:ATP-binding cassette (ABC) transporter complex"/>
    <property type="evidence" value="ECO:0007669"/>
    <property type="project" value="InterPro"/>
</dbReference>
<evidence type="ECO:0000256" key="2">
    <source>
        <dbReference type="ARBA" id="ARBA00005695"/>
    </source>
</evidence>
<proteinExistence type="inferred from homology"/>
<dbReference type="AlphaFoldDB" id="A0A1U7NFP5"/>
<comment type="similarity">
    <text evidence="2">Belongs to the bacterial solute-binding protein 5 family.</text>
</comment>
<dbReference type="PROSITE" id="PS51257">
    <property type="entry name" value="PROKAR_LIPOPROTEIN"/>
    <property type="match status" value="1"/>
</dbReference>
<evidence type="ECO:0000256" key="1">
    <source>
        <dbReference type="ARBA" id="ARBA00004196"/>
    </source>
</evidence>
<dbReference type="GeneID" id="82202923"/>
<evidence type="ECO:0000256" key="3">
    <source>
        <dbReference type="ARBA" id="ARBA00022448"/>
    </source>
</evidence>
<evidence type="ECO:0000259" key="7">
    <source>
        <dbReference type="Pfam" id="PF00496"/>
    </source>
</evidence>
<dbReference type="Gene3D" id="3.90.76.10">
    <property type="entry name" value="Dipeptide-binding Protein, Domain 1"/>
    <property type="match status" value="1"/>
</dbReference>
<feature type="domain" description="Solute-binding protein family 5" evidence="7">
    <location>
        <begin position="93"/>
        <end position="476"/>
    </location>
</feature>
<gene>
    <name evidence="8" type="ORF">BO222_06905</name>
</gene>
<keyword evidence="4 6" id="KW-0732">Signal</keyword>
<dbReference type="Gene3D" id="3.10.105.10">
    <property type="entry name" value="Dipeptide-binding Protein, Domain 3"/>
    <property type="match status" value="1"/>
</dbReference>
<comment type="caution">
    <text evidence="8">The sequence shown here is derived from an EMBL/GenBank/DDBJ whole genome shotgun (WGS) entry which is preliminary data.</text>
</comment>
<dbReference type="InterPro" id="IPR030678">
    <property type="entry name" value="Peptide/Ni-bd"/>
</dbReference>
<feature type="signal peptide" evidence="6">
    <location>
        <begin position="1"/>
        <end position="21"/>
    </location>
</feature>
<dbReference type="RefSeq" id="WP_075819632.1">
    <property type="nucleotide sequence ID" value="NZ_CAOUMU010000054.1"/>
</dbReference>
<feature type="chain" id="PRO_5039421608" description="Solute-binding protein family 5 domain-containing protein" evidence="6">
    <location>
        <begin position="22"/>
        <end position="557"/>
    </location>
</feature>
<dbReference type="PANTHER" id="PTHR30290">
    <property type="entry name" value="PERIPLASMIC BINDING COMPONENT OF ABC TRANSPORTER"/>
    <property type="match status" value="1"/>
</dbReference>
<dbReference type="SUPFAM" id="SSF53850">
    <property type="entry name" value="Periplasmic binding protein-like II"/>
    <property type="match status" value="1"/>
</dbReference>
<keyword evidence="9" id="KW-1185">Reference proteome</keyword>
<dbReference type="PIRSF" id="PIRSF002741">
    <property type="entry name" value="MppA"/>
    <property type="match status" value="1"/>
</dbReference>
<protein>
    <recommendedName>
        <fullName evidence="7">Solute-binding protein family 5 domain-containing protein</fullName>
    </recommendedName>
</protein>
<keyword evidence="3" id="KW-0813">Transport</keyword>
<evidence type="ECO:0000313" key="9">
    <source>
        <dbReference type="Proteomes" id="UP000186341"/>
    </source>
</evidence>
<accession>A0A1U7NFP5</accession>
<dbReference type="GO" id="GO:1904680">
    <property type="term" value="F:peptide transmembrane transporter activity"/>
    <property type="evidence" value="ECO:0007669"/>
    <property type="project" value="TreeGrafter"/>
</dbReference>
<comment type="subcellular location">
    <subcellularLocation>
        <location evidence="1">Cell envelope</location>
    </subcellularLocation>
</comment>
<dbReference type="GO" id="GO:0015833">
    <property type="term" value="P:peptide transport"/>
    <property type="evidence" value="ECO:0007669"/>
    <property type="project" value="TreeGrafter"/>
</dbReference>